<sequence>MPGEWTFMSNHGHVLVCLARDPDARMRDVAEAVGITERAVQQIVRDLVAQGYLRKEKVGRRNQYEVVRKAHFRHEMEAHVTLGEFVGLVVDRERAVGQLRGPHGTVSQRSLDDPRDDELG</sequence>
<evidence type="ECO:0000256" key="1">
    <source>
        <dbReference type="SAM" id="MobiDB-lite"/>
    </source>
</evidence>
<feature type="region of interest" description="Disordered" evidence="1">
    <location>
        <begin position="99"/>
        <end position="120"/>
    </location>
</feature>
<gene>
    <name evidence="2" type="ORF">JOE57_002997</name>
</gene>
<dbReference type="InterPro" id="IPR036388">
    <property type="entry name" value="WH-like_DNA-bd_sf"/>
</dbReference>
<evidence type="ECO:0000313" key="3">
    <source>
        <dbReference type="Proteomes" id="UP000704762"/>
    </source>
</evidence>
<dbReference type="EMBL" id="JAFBCF010000001">
    <property type="protein sequence ID" value="MBM7800076.1"/>
    <property type="molecule type" value="Genomic_DNA"/>
</dbReference>
<protein>
    <submittedName>
        <fullName evidence="2">Transcriptional regulator</fullName>
    </submittedName>
</protein>
<proteinExistence type="predicted"/>
<evidence type="ECO:0000313" key="2">
    <source>
        <dbReference type="EMBL" id="MBM7800076.1"/>
    </source>
</evidence>
<dbReference type="SUPFAM" id="SSF46785">
    <property type="entry name" value="Winged helix' DNA-binding domain"/>
    <property type="match status" value="1"/>
</dbReference>
<feature type="compositionally biased region" description="Basic and acidic residues" evidence="1">
    <location>
        <begin position="110"/>
        <end position="120"/>
    </location>
</feature>
<dbReference type="Gene3D" id="1.10.10.10">
    <property type="entry name" value="Winged helix-like DNA-binding domain superfamily/Winged helix DNA-binding domain"/>
    <property type="match status" value="1"/>
</dbReference>
<accession>A0ABS2RM61</accession>
<dbReference type="Pfam" id="PF13412">
    <property type="entry name" value="HTH_24"/>
    <property type="match status" value="1"/>
</dbReference>
<dbReference type="CDD" id="cd00090">
    <property type="entry name" value="HTH_ARSR"/>
    <property type="match status" value="1"/>
</dbReference>
<comment type="caution">
    <text evidence="2">The sequence shown here is derived from an EMBL/GenBank/DDBJ whole genome shotgun (WGS) entry which is preliminary data.</text>
</comment>
<dbReference type="InterPro" id="IPR011991">
    <property type="entry name" value="ArsR-like_HTH"/>
</dbReference>
<reference evidence="2 3" key="1">
    <citation type="submission" date="2021-01" db="EMBL/GenBank/DDBJ databases">
        <title>Sequencing the genomes of 1000 actinobacteria strains.</title>
        <authorList>
            <person name="Klenk H.-P."/>
        </authorList>
    </citation>
    <scope>NUCLEOTIDE SEQUENCE [LARGE SCALE GENOMIC DNA]</scope>
    <source>
        <strain evidence="2 3">DSM 18662</strain>
    </source>
</reference>
<dbReference type="RefSeq" id="WP_204919254.1">
    <property type="nucleotide sequence ID" value="NZ_BAAAQP010000003.1"/>
</dbReference>
<dbReference type="InterPro" id="IPR036390">
    <property type="entry name" value="WH_DNA-bd_sf"/>
</dbReference>
<keyword evidence="3" id="KW-1185">Reference proteome</keyword>
<organism evidence="2 3">
    <name type="scientific">Microlunatus panaciterrae</name>
    <dbReference type="NCBI Taxonomy" id="400768"/>
    <lineage>
        <taxon>Bacteria</taxon>
        <taxon>Bacillati</taxon>
        <taxon>Actinomycetota</taxon>
        <taxon>Actinomycetes</taxon>
        <taxon>Propionibacteriales</taxon>
        <taxon>Propionibacteriaceae</taxon>
        <taxon>Microlunatus</taxon>
    </lineage>
</organism>
<dbReference type="Proteomes" id="UP000704762">
    <property type="component" value="Unassembled WGS sequence"/>
</dbReference>
<name>A0ABS2RM61_9ACTN</name>